<proteinExistence type="predicted"/>
<dbReference type="AlphaFoldDB" id="A0A9W6V034"/>
<gene>
    <name evidence="2" type="ORF">Kpho02_26680</name>
</gene>
<sequence length="84" mass="8767">MQGGHRLRDGVQVEEGGQRGPLRVEQALSDGRAQDEFAPFGADQGEGAVFGHGARSARVGRKGDRARAGRGPGPWFQDGRGGGP</sequence>
<comment type="caution">
    <text evidence="2">The sequence shown here is derived from an EMBL/GenBank/DDBJ whole genome shotgun (WGS) entry which is preliminary data.</text>
</comment>
<feature type="compositionally biased region" description="Basic and acidic residues" evidence="1">
    <location>
        <begin position="1"/>
        <end position="11"/>
    </location>
</feature>
<evidence type="ECO:0000256" key="1">
    <source>
        <dbReference type="SAM" id="MobiDB-lite"/>
    </source>
</evidence>
<evidence type="ECO:0000313" key="3">
    <source>
        <dbReference type="Proteomes" id="UP001165041"/>
    </source>
</evidence>
<accession>A0A9W6V034</accession>
<evidence type="ECO:0000313" key="2">
    <source>
        <dbReference type="EMBL" id="GLW70369.1"/>
    </source>
</evidence>
<protein>
    <submittedName>
        <fullName evidence="2">Uncharacterized protein</fullName>
    </submittedName>
</protein>
<dbReference type="EMBL" id="BSSA01000007">
    <property type="protein sequence ID" value="GLW70369.1"/>
    <property type="molecule type" value="Genomic_DNA"/>
</dbReference>
<dbReference type="Proteomes" id="UP001165041">
    <property type="component" value="Unassembled WGS sequence"/>
</dbReference>
<name>A0A9W6V034_9ACTN</name>
<reference evidence="2" key="1">
    <citation type="submission" date="2023-02" db="EMBL/GenBank/DDBJ databases">
        <title>Kitasatospora phosalacinea NBRC 14627.</title>
        <authorList>
            <person name="Ichikawa N."/>
            <person name="Sato H."/>
            <person name="Tonouchi N."/>
        </authorList>
    </citation>
    <scope>NUCLEOTIDE SEQUENCE</scope>
    <source>
        <strain evidence="2">NBRC 14627</strain>
    </source>
</reference>
<feature type="region of interest" description="Disordered" evidence="1">
    <location>
        <begin position="1"/>
        <end position="84"/>
    </location>
</feature>
<organism evidence="2 3">
    <name type="scientific">Kitasatospora phosalacinea</name>
    <dbReference type="NCBI Taxonomy" id="2065"/>
    <lineage>
        <taxon>Bacteria</taxon>
        <taxon>Bacillati</taxon>
        <taxon>Actinomycetota</taxon>
        <taxon>Actinomycetes</taxon>
        <taxon>Kitasatosporales</taxon>
        <taxon>Streptomycetaceae</taxon>
        <taxon>Kitasatospora</taxon>
    </lineage>
</organism>